<feature type="region of interest" description="Disordered" evidence="1">
    <location>
        <begin position="566"/>
        <end position="588"/>
    </location>
</feature>
<keyword evidence="2" id="KW-1133">Transmembrane helix</keyword>
<feature type="region of interest" description="Disordered" evidence="1">
    <location>
        <begin position="312"/>
        <end position="340"/>
    </location>
</feature>
<accession>A0ABU3VUA5</accession>
<reference evidence="5 6" key="1">
    <citation type="submission" date="2023-10" db="EMBL/GenBank/DDBJ databases">
        <title>Characteristics and mechanism of a salt-tolerant marine origin heterotrophic nitrifying- aerobic denitrifying bacteria Marinobacter xestospongiae HN1.</title>
        <authorList>
            <person name="Qi R."/>
        </authorList>
    </citation>
    <scope>NUCLEOTIDE SEQUENCE [LARGE SCALE GENOMIC DNA]</scope>
    <source>
        <strain evidence="5 6">HN1</strain>
    </source>
</reference>
<organism evidence="5 6">
    <name type="scientific">Marinobacter xestospongiae</name>
    <dbReference type="NCBI Taxonomy" id="994319"/>
    <lineage>
        <taxon>Bacteria</taxon>
        <taxon>Pseudomonadati</taxon>
        <taxon>Pseudomonadota</taxon>
        <taxon>Gammaproteobacteria</taxon>
        <taxon>Pseudomonadales</taxon>
        <taxon>Marinobacteraceae</taxon>
        <taxon>Marinobacter</taxon>
    </lineage>
</organism>
<keyword evidence="2" id="KW-0472">Membrane</keyword>
<evidence type="ECO:0000313" key="5">
    <source>
        <dbReference type="EMBL" id="MDV2077582.1"/>
    </source>
</evidence>
<evidence type="ECO:0000256" key="2">
    <source>
        <dbReference type="SAM" id="Phobius"/>
    </source>
</evidence>
<dbReference type="EMBL" id="JAWIIJ010000002">
    <property type="protein sequence ID" value="MDV2077582.1"/>
    <property type="molecule type" value="Genomic_DNA"/>
</dbReference>
<feature type="signal peptide" evidence="3">
    <location>
        <begin position="1"/>
        <end position="24"/>
    </location>
</feature>
<keyword evidence="2" id="KW-0812">Transmembrane</keyword>
<protein>
    <submittedName>
        <fullName evidence="5">BatD family protein</fullName>
    </submittedName>
</protein>
<gene>
    <name evidence="5" type="ORF">RYS15_02765</name>
</gene>
<dbReference type="InterPro" id="IPR057699">
    <property type="entry name" value="DUF7939"/>
</dbReference>
<dbReference type="RefSeq" id="WP_316972510.1">
    <property type="nucleotide sequence ID" value="NZ_JAWIIJ010000002.1"/>
</dbReference>
<feature type="chain" id="PRO_5046511312" evidence="3">
    <location>
        <begin position="25"/>
        <end position="588"/>
    </location>
</feature>
<dbReference type="PANTHER" id="PTHR40940">
    <property type="entry name" value="PROTEIN BATD-RELATED"/>
    <property type="match status" value="1"/>
</dbReference>
<feature type="region of interest" description="Disordered" evidence="1">
    <location>
        <begin position="399"/>
        <end position="428"/>
    </location>
</feature>
<comment type="caution">
    <text evidence="5">The sequence shown here is derived from an EMBL/GenBank/DDBJ whole genome shotgun (WGS) entry which is preliminary data.</text>
</comment>
<sequence length="588" mass="64975">MVSRLTTTLLFLIALITPLSQVQAADSLTVEADRTELYENDTLTLTVQSTIELDFSLGDIFNFNMSDLPMPDLSALEPDFEVLARNQQYQVHSSSNAMFADITWSIQIAPNRTGELEIPPITFRDQTSEAITVTVKPGGPDQADGVPRDVFIELSTDKDRVYVQEQLVLTIQLYFSGNLVRGELSEPEHATAMIEPLGQQREYRRTRDGQSYRVVERRYAIFPQQPGELTIDPIRFEGQSRDPQGKLRYLRDRAELFDIPVEAPPASFSGDTWLPARDLTLEESGLPKDLTLEQGQNLSRTLSLSAQGLTSEALPPFDSQMPDALRSYPEQPERQTETRPSGLYGRLTQTEALVGVTPGTVTLPEIRIPWWDTRTDTEQVATIPARTLTINGNAVLAAQTTPDSPGRGDTGDEMTDSAGSQVSGSPAPGDGGNFWRYVAVVLALGWAVTTAVLLRRRGKARATPSEEAARPDQNESASFEILLSAAANGQANTPQLLLHWANRRFRPNHFRTLTELLAFLGDPELSQQLQHLQSLHFGRQHEPDSEQHSWSGDALIARLKAIRSEAARPAKPTDSLPPLYPASLAGRS</sequence>
<dbReference type="PANTHER" id="PTHR40940:SF1">
    <property type="entry name" value="PROTEIN BATD"/>
    <property type="match status" value="1"/>
</dbReference>
<evidence type="ECO:0000313" key="6">
    <source>
        <dbReference type="Proteomes" id="UP001269819"/>
    </source>
</evidence>
<feature type="transmembrane region" description="Helical" evidence="2">
    <location>
        <begin position="434"/>
        <end position="454"/>
    </location>
</feature>
<evidence type="ECO:0000256" key="1">
    <source>
        <dbReference type="SAM" id="MobiDB-lite"/>
    </source>
</evidence>
<evidence type="ECO:0000256" key="3">
    <source>
        <dbReference type="SAM" id="SignalP"/>
    </source>
</evidence>
<feature type="domain" description="DUF7939" evidence="4">
    <location>
        <begin position="477"/>
        <end position="564"/>
    </location>
</feature>
<dbReference type="InterPro" id="IPR025738">
    <property type="entry name" value="BatD"/>
</dbReference>
<proteinExistence type="predicted"/>
<dbReference type="Pfam" id="PF25607">
    <property type="entry name" value="DUF7939"/>
    <property type="match status" value="1"/>
</dbReference>
<dbReference type="Pfam" id="PF13584">
    <property type="entry name" value="BatD"/>
    <property type="match status" value="2"/>
</dbReference>
<name>A0ABU3VUA5_9GAMM</name>
<keyword evidence="6" id="KW-1185">Reference proteome</keyword>
<dbReference type="Proteomes" id="UP001269819">
    <property type="component" value="Unassembled WGS sequence"/>
</dbReference>
<evidence type="ECO:0000259" key="4">
    <source>
        <dbReference type="Pfam" id="PF25607"/>
    </source>
</evidence>
<keyword evidence="3" id="KW-0732">Signal</keyword>